<evidence type="ECO:0000256" key="1">
    <source>
        <dbReference type="ARBA" id="ARBA00007613"/>
    </source>
</evidence>
<keyword evidence="2" id="KW-0812">Transmembrane</keyword>
<evidence type="ECO:0000313" key="5">
    <source>
        <dbReference type="Proteomes" id="UP001140230"/>
    </source>
</evidence>
<keyword evidence="2" id="KW-1134">Transmembrane beta strand</keyword>
<feature type="region of interest" description="Disordered" evidence="3">
    <location>
        <begin position="486"/>
        <end position="508"/>
    </location>
</feature>
<dbReference type="NCBIfam" id="TIGR01845">
    <property type="entry name" value="outer_NodT"/>
    <property type="match status" value="1"/>
</dbReference>
<keyword evidence="2" id="KW-0472">Membrane</keyword>
<organism evidence="4 5">
    <name type="scientific">Xanthomonas hortorum pv. hederae</name>
    <dbReference type="NCBI Taxonomy" id="453603"/>
    <lineage>
        <taxon>Bacteria</taxon>
        <taxon>Pseudomonadati</taxon>
        <taxon>Pseudomonadota</taxon>
        <taxon>Gammaproteobacteria</taxon>
        <taxon>Lysobacterales</taxon>
        <taxon>Lysobacteraceae</taxon>
        <taxon>Xanthomonas</taxon>
    </lineage>
</organism>
<dbReference type="PROSITE" id="PS51257">
    <property type="entry name" value="PROKAR_LIPOPROTEIN"/>
    <property type="match status" value="1"/>
</dbReference>
<evidence type="ECO:0000256" key="3">
    <source>
        <dbReference type="SAM" id="MobiDB-lite"/>
    </source>
</evidence>
<dbReference type="InterPro" id="IPR010131">
    <property type="entry name" value="MdtP/NodT-like"/>
</dbReference>
<keyword evidence="2" id="KW-0449">Lipoprotein</keyword>
<dbReference type="AlphaFoldDB" id="A0A9X4BQU1"/>
<comment type="subcellular location">
    <subcellularLocation>
        <location evidence="2">Cell outer membrane</location>
        <topology evidence="2">Lipid-anchor</topology>
    </subcellularLocation>
</comment>
<accession>A0A9X4BQU1</accession>
<dbReference type="PANTHER" id="PTHR30203:SF32">
    <property type="entry name" value="CATION EFFLUX SYSTEM PROTEIN CUSC"/>
    <property type="match status" value="1"/>
</dbReference>
<evidence type="ECO:0000256" key="2">
    <source>
        <dbReference type="RuleBase" id="RU362097"/>
    </source>
</evidence>
<dbReference type="EMBL" id="JANWTP010000009">
    <property type="protein sequence ID" value="MDC8637112.1"/>
    <property type="molecule type" value="Genomic_DNA"/>
</dbReference>
<reference evidence="4" key="1">
    <citation type="journal article" date="2022" name="Phytopathology">
        <title>Whole genome sequencing-based tracing of a 2022 introduction and outbreak of Xanthomonas hortorum pv. pelargonii.</title>
        <authorList>
            <person name="Iruegas Bocardo F."/>
            <person name="Weisberg A.J."/>
            <person name="Riutta E.R."/>
            <person name="Kilday K.B."/>
            <person name="Bonkowski J.C."/>
            <person name="Creswell T.C."/>
            <person name="Daughtrey M."/>
            <person name="Rane K.K."/>
            <person name="Grunwald N.J."/>
            <person name="Chang J.H."/>
            <person name="Putnam M."/>
        </authorList>
    </citation>
    <scope>NUCLEOTIDE SEQUENCE</scope>
    <source>
        <strain evidence="4">22-338</strain>
    </source>
</reference>
<dbReference type="InterPro" id="IPR003423">
    <property type="entry name" value="OMP_efflux"/>
</dbReference>
<keyword evidence="2" id="KW-0564">Palmitate</keyword>
<dbReference type="RefSeq" id="WP_104549106.1">
    <property type="nucleotide sequence ID" value="NZ_CP168178.1"/>
</dbReference>
<reference evidence="4" key="2">
    <citation type="submission" date="2022-08" db="EMBL/GenBank/DDBJ databases">
        <authorList>
            <person name="Iruegas-Bocardo F."/>
            <person name="Weisberg A.J."/>
            <person name="Riutta E.R."/>
            <person name="Kilday K."/>
            <person name="Bonkowski J.C."/>
            <person name="Creswell T."/>
            <person name="Daughtrey M.L."/>
            <person name="Rane K."/>
            <person name="Grunwald N.J."/>
            <person name="Chang J.H."/>
            <person name="Putnam M.L."/>
        </authorList>
    </citation>
    <scope>NUCLEOTIDE SEQUENCE</scope>
    <source>
        <strain evidence="4">22-338</strain>
    </source>
</reference>
<comment type="caution">
    <text evidence="4">The sequence shown here is derived from an EMBL/GenBank/DDBJ whole genome shotgun (WGS) entry which is preliminary data.</text>
</comment>
<protein>
    <submittedName>
        <fullName evidence="4">Efflux transporter outer membrane subunit</fullName>
    </submittedName>
</protein>
<feature type="signal peptide" evidence="2">
    <location>
        <begin position="1"/>
        <end position="28"/>
    </location>
</feature>
<dbReference type="Gene3D" id="1.20.1600.10">
    <property type="entry name" value="Outer membrane efflux proteins (OEP)"/>
    <property type="match status" value="1"/>
</dbReference>
<gene>
    <name evidence="4" type="ORF">NY667_04655</name>
</gene>
<proteinExistence type="inferred from homology"/>
<dbReference type="Gene3D" id="2.20.200.10">
    <property type="entry name" value="Outer membrane efflux proteins (OEP)"/>
    <property type="match status" value="1"/>
</dbReference>
<dbReference type="GO" id="GO:0015562">
    <property type="term" value="F:efflux transmembrane transporter activity"/>
    <property type="evidence" value="ECO:0007669"/>
    <property type="project" value="InterPro"/>
</dbReference>
<dbReference type="Pfam" id="PF02321">
    <property type="entry name" value="OEP"/>
    <property type="match status" value="2"/>
</dbReference>
<keyword evidence="2" id="KW-0732">Signal</keyword>
<dbReference type="GO" id="GO:0009279">
    <property type="term" value="C:cell outer membrane"/>
    <property type="evidence" value="ECO:0007669"/>
    <property type="project" value="UniProtKB-SubCell"/>
</dbReference>
<evidence type="ECO:0000313" key="4">
    <source>
        <dbReference type="EMBL" id="MDC8637112.1"/>
    </source>
</evidence>
<name>A0A9X4BQU1_9XANT</name>
<dbReference type="Proteomes" id="UP001140230">
    <property type="component" value="Unassembled WGS sequence"/>
</dbReference>
<feature type="chain" id="PRO_5041018965" evidence="2">
    <location>
        <begin position="29"/>
        <end position="508"/>
    </location>
</feature>
<dbReference type="PANTHER" id="PTHR30203">
    <property type="entry name" value="OUTER MEMBRANE CATION EFFLUX PROTEIN"/>
    <property type="match status" value="1"/>
</dbReference>
<sequence>MSVRYLARLRPGHCRVPLALALTSMVLAGCATTLAPRYERPAAPVSAQWPIGESDSVSAPSRSVADTPWQALFADPGLRGVVELALDNNRDLRAAALNIERARAQYRIQRSELLPDVGVGVAGNSGRTPAPVSATGASMVSHAYSADLGISAWELDLFGRLRSLEEQALRQFLATEATGFAVRTSLIAEVASAYLALAADTEQLALARETFRSRQEAYELQRQRYDIGSASDLELRQSEAEQEAARDLMLALESAVAIDRNALELLVGTPVPAGLHPAVPLESMLALQDIPAGLPSDLLQRRPDILAAEHVLIGANANIGAARAAFFPSISLTAGVGRASDSLSSLFDGGNRAWNFAPRINLPIFSGGRLRAQLAVSGIDRDIAVADYERSIQVAFREVADALALRSTLEGRLSAQQRQVEAAQGAYRLVSERQDNGVSSYLEVLDAQRTLYVAQQNQIATRLARQANLVVLYKALGGGWDPIDAAAPSTARTGTPRLPQERTAAPQG</sequence>
<dbReference type="SUPFAM" id="SSF56954">
    <property type="entry name" value="Outer membrane efflux proteins (OEP)"/>
    <property type="match status" value="1"/>
</dbReference>
<comment type="similarity">
    <text evidence="1 2">Belongs to the outer membrane factor (OMF) (TC 1.B.17) family.</text>
</comment>